<dbReference type="EMBL" id="BEZZ01002330">
    <property type="protein sequence ID" value="GCC21593.1"/>
    <property type="molecule type" value="Genomic_DNA"/>
</dbReference>
<accession>A0A401RTX8</accession>
<dbReference type="AlphaFoldDB" id="A0A401RTX8"/>
<reference evidence="2 3" key="1">
    <citation type="journal article" date="2018" name="Nat. Ecol. Evol.">
        <title>Shark genomes provide insights into elasmobranch evolution and the origin of vertebrates.</title>
        <authorList>
            <person name="Hara Y"/>
            <person name="Yamaguchi K"/>
            <person name="Onimaru K"/>
            <person name="Kadota M"/>
            <person name="Koyanagi M"/>
            <person name="Keeley SD"/>
            <person name="Tatsumi K"/>
            <person name="Tanaka K"/>
            <person name="Motone F"/>
            <person name="Kageyama Y"/>
            <person name="Nozu R"/>
            <person name="Adachi N"/>
            <person name="Nishimura O"/>
            <person name="Nakagawa R"/>
            <person name="Tanegashima C"/>
            <person name="Kiyatake I"/>
            <person name="Matsumoto R"/>
            <person name="Murakumo K"/>
            <person name="Nishida K"/>
            <person name="Terakita A"/>
            <person name="Kuratani S"/>
            <person name="Sato K"/>
            <person name="Hyodo S Kuraku.S."/>
        </authorList>
    </citation>
    <scope>NUCLEOTIDE SEQUENCE [LARGE SCALE GENOMIC DNA]</scope>
</reference>
<evidence type="ECO:0000256" key="1">
    <source>
        <dbReference type="SAM" id="MobiDB-lite"/>
    </source>
</evidence>
<feature type="region of interest" description="Disordered" evidence="1">
    <location>
        <begin position="119"/>
        <end position="188"/>
    </location>
</feature>
<gene>
    <name evidence="2" type="ORF">chiPu_0020067</name>
</gene>
<evidence type="ECO:0000313" key="3">
    <source>
        <dbReference type="Proteomes" id="UP000287033"/>
    </source>
</evidence>
<feature type="compositionally biased region" description="Basic and acidic residues" evidence="1">
    <location>
        <begin position="177"/>
        <end position="188"/>
    </location>
</feature>
<keyword evidence="3" id="KW-1185">Reference proteome</keyword>
<protein>
    <submittedName>
        <fullName evidence="2">Uncharacterized protein</fullName>
    </submittedName>
</protein>
<sequence length="188" mass="20312">MEGGLLPFQGCFVGSRVSGGLLFTNVCLCADAVTQPVGSLLRRLPSRRLITGLWAHPGVTARVRVSPRGPASGSKPGLRNPLVFGTAPVLYMAPEQRFLGMTLELCRLSSTRLVAVVRNNGSPGRTDQDDVSPPPVETASSPPGSEELGSAQKDTARPNWSRNWQPVCPQQAPRYTTQRDPESWIHDI</sequence>
<comment type="caution">
    <text evidence="2">The sequence shown here is derived from an EMBL/GenBank/DDBJ whole genome shotgun (WGS) entry which is preliminary data.</text>
</comment>
<name>A0A401RTX8_CHIPU</name>
<organism evidence="2 3">
    <name type="scientific">Chiloscyllium punctatum</name>
    <name type="common">Brownbanded bambooshark</name>
    <name type="synonym">Hemiscyllium punctatum</name>
    <dbReference type="NCBI Taxonomy" id="137246"/>
    <lineage>
        <taxon>Eukaryota</taxon>
        <taxon>Metazoa</taxon>
        <taxon>Chordata</taxon>
        <taxon>Craniata</taxon>
        <taxon>Vertebrata</taxon>
        <taxon>Chondrichthyes</taxon>
        <taxon>Elasmobranchii</taxon>
        <taxon>Galeomorphii</taxon>
        <taxon>Galeoidea</taxon>
        <taxon>Orectolobiformes</taxon>
        <taxon>Hemiscylliidae</taxon>
        <taxon>Chiloscyllium</taxon>
    </lineage>
</organism>
<dbReference type="Proteomes" id="UP000287033">
    <property type="component" value="Unassembled WGS sequence"/>
</dbReference>
<evidence type="ECO:0000313" key="2">
    <source>
        <dbReference type="EMBL" id="GCC21593.1"/>
    </source>
</evidence>
<proteinExistence type="predicted"/>